<dbReference type="InterPro" id="IPR000834">
    <property type="entry name" value="Peptidase_M14"/>
</dbReference>
<feature type="domain" description="Peptidase M14" evidence="3">
    <location>
        <begin position="38"/>
        <end position="115"/>
    </location>
</feature>
<dbReference type="AlphaFoldDB" id="A0A7R8WQS2"/>
<gene>
    <name evidence="4" type="ORF">CTOB1V02_LOCUS11326</name>
</gene>
<dbReference type="PANTHER" id="PTHR11532">
    <property type="entry name" value="PROTEASE M14 CARBOXYPEPTIDASE"/>
    <property type="match status" value="1"/>
</dbReference>
<dbReference type="PROSITE" id="PS52035">
    <property type="entry name" value="PEPTIDASE_M14"/>
    <property type="match status" value="1"/>
</dbReference>
<dbReference type="GO" id="GO:0005615">
    <property type="term" value="C:extracellular space"/>
    <property type="evidence" value="ECO:0007669"/>
    <property type="project" value="TreeGrafter"/>
</dbReference>
<reference evidence="4" key="1">
    <citation type="submission" date="2020-11" db="EMBL/GenBank/DDBJ databases">
        <authorList>
            <person name="Tran Van P."/>
        </authorList>
    </citation>
    <scope>NUCLEOTIDE SEQUENCE</scope>
</reference>
<accession>A0A7R8WQS2</accession>
<dbReference type="InterPro" id="IPR057246">
    <property type="entry name" value="CARBOXYPEPT_ZN_1"/>
</dbReference>
<dbReference type="GO" id="GO:0006518">
    <property type="term" value="P:peptide metabolic process"/>
    <property type="evidence" value="ECO:0007669"/>
    <property type="project" value="TreeGrafter"/>
</dbReference>
<dbReference type="GO" id="GO:0016485">
    <property type="term" value="P:protein processing"/>
    <property type="evidence" value="ECO:0007669"/>
    <property type="project" value="TreeGrafter"/>
</dbReference>
<dbReference type="EMBL" id="OB666387">
    <property type="protein sequence ID" value="CAD7233504.1"/>
    <property type="molecule type" value="Genomic_DNA"/>
</dbReference>
<dbReference type="PRINTS" id="PR00765">
    <property type="entry name" value="CRBOXYPTASEA"/>
</dbReference>
<dbReference type="InterPro" id="IPR050753">
    <property type="entry name" value="Peptidase_M14_domain"/>
</dbReference>
<dbReference type="OrthoDB" id="10249045at2759"/>
<dbReference type="PANTHER" id="PTHR11532:SF84">
    <property type="entry name" value="CARBOXYPEPTIDASE M"/>
    <property type="match status" value="1"/>
</dbReference>
<evidence type="ECO:0000256" key="1">
    <source>
        <dbReference type="ARBA" id="ARBA00005988"/>
    </source>
</evidence>
<dbReference type="Pfam" id="PF00246">
    <property type="entry name" value="Peptidase_M14"/>
    <property type="match status" value="1"/>
</dbReference>
<evidence type="ECO:0000259" key="3">
    <source>
        <dbReference type="PROSITE" id="PS52035"/>
    </source>
</evidence>
<comment type="caution">
    <text evidence="2">Lacks conserved residue(s) required for the propagation of feature annotation.</text>
</comment>
<evidence type="ECO:0000256" key="2">
    <source>
        <dbReference type="PROSITE-ProRule" id="PRU01379"/>
    </source>
</evidence>
<protein>
    <recommendedName>
        <fullName evidence="3">Peptidase M14 domain-containing protein</fullName>
    </recommendedName>
</protein>
<dbReference type="PROSITE" id="PS00132">
    <property type="entry name" value="CARBOXYPEPT_ZN_1"/>
    <property type="match status" value="1"/>
</dbReference>
<comment type="similarity">
    <text evidence="1 2">Belongs to the peptidase M14 family.</text>
</comment>
<proteinExistence type="inferred from homology"/>
<sequence>MNFLLGDYRLSVCVPSFPIGQFDISSRNSPRRGTLNYAYHDYDSMTAWLLQFSRQNSDLTALYSIGDSVRGRKLWVMVVSSSPQKHVLGQPEVKYVGNMHGNEAVGREILLHFIE</sequence>
<dbReference type="GO" id="GO:0004181">
    <property type="term" value="F:metallocarboxypeptidase activity"/>
    <property type="evidence" value="ECO:0007669"/>
    <property type="project" value="InterPro"/>
</dbReference>
<evidence type="ECO:0000313" key="4">
    <source>
        <dbReference type="EMBL" id="CAD7233504.1"/>
    </source>
</evidence>
<dbReference type="SUPFAM" id="SSF53187">
    <property type="entry name" value="Zn-dependent exopeptidases"/>
    <property type="match status" value="1"/>
</dbReference>
<dbReference type="Gene3D" id="3.40.630.10">
    <property type="entry name" value="Zn peptidases"/>
    <property type="match status" value="1"/>
</dbReference>
<name>A0A7R8WQS2_9CRUS</name>
<organism evidence="4">
    <name type="scientific">Cyprideis torosa</name>
    <dbReference type="NCBI Taxonomy" id="163714"/>
    <lineage>
        <taxon>Eukaryota</taxon>
        <taxon>Metazoa</taxon>
        <taxon>Ecdysozoa</taxon>
        <taxon>Arthropoda</taxon>
        <taxon>Crustacea</taxon>
        <taxon>Oligostraca</taxon>
        <taxon>Ostracoda</taxon>
        <taxon>Podocopa</taxon>
        <taxon>Podocopida</taxon>
        <taxon>Cytherocopina</taxon>
        <taxon>Cytheroidea</taxon>
        <taxon>Cytherideidae</taxon>
        <taxon>Cyprideis</taxon>
    </lineage>
</organism>
<dbReference type="GO" id="GO:0008270">
    <property type="term" value="F:zinc ion binding"/>
    <property type="evidence" value="ECO:0007669"/>
    <property type="project" value="InterPro"/>
</dbReference>
<feature type="non-terminal residue" evidence="4">
    <location>
        <position position="1"/>
    </location>
</feature>